<reference evidence="1 2" key="1">
    <citation type="submission" date="2020-08" db="EMBL/GenBank/DDBJ databases">
        <title>Genomic Encyclopedia of Type Strains, Phase III (KMG-III): the genomes of soil and plant-associated and newly described type strains.</title>
        <authorList>
            <person name="Whitman W."/>
        </authorList>
    </citation>
    <scope>NUCLEOTIDE SEQUENCE [LARGE SCALE GENOMIC DNA]</scope>
    <source>
        <strain evidence="1 2">SFB5A</strain>
    </source>
</reference>
<dbReference type="Gene3D" id="3.90.25.10">
    <property type="entry name" value="UDP-galactose 4-epimerase, domain 1"/>
    <property type="match status" value="1"/>
</dbReference>
<dbReference type="InterPro" id="IPR036291">
    <property type="entry name" value="NAD(P)-bd_dom_sf"/>
</dbReference>
<accession>A0A7W7XBK6</accession>
<evidence type="ECO:0000313" key="2">
    <source>
        <dbReference type="Proteomes" id="UP000582643"/>
    </source>
</evidence>
<dbReference type="Gene3D" id="3.40.50.720">
    <property type="entry name" value="NAD(P)-binding Rossmann-like Domain"/>
    <property type="match status" value="1"/>
</dbReference>
<name>A0A7W7XBK6_9ACTN</name>
<dbReference type="PANTHER" id="PTHR43162:SF1">
    <property type="entry name" value="PRESTALK A DIFFERENTIATION PROTEIN A"/>
    <property type="match status" value="1"/>
</dbReference>
<dbReference type="AlphaFoldDB" id="A0A7W7XBK6"/>
<dbReference type="SUPFAM" id="SSF51735">
    <property type="entry name" value="NAD(P)-binding Rossmann-fold domains"/>
    <property type="match status" value="1"/>
</dbReference>
<dbReference type="Proteomes" id="UP000582643">
    <property type="component" value="Unassembled WGS sequence"/>
</dbReference>
<dbReference type="InterPro" id="IPR051604">
    <property type="entry name" value="Ergot_Alk_Oxidoreductase"/>
</dbReference>
<dbReference type="PANTHER" id="PTHR43162">
    <property type="match status" value="1"/>
</dbReference>
<organism evidence="1 2">
    <name type="scientific">Streptomyces nymphaeiformis</name>
    <dbReference type="NCBI Taxonomy" id="2663842"/>
    <lineage>
        <taxon>Bacteria</taxon>
        <taxon>Bacillati</taxon>
        <taxon>Actinomycetota</taxon>
        <taxon>Actinomycetes</taxon>
        <taxon>Kitasatosporales</taxon>
        <taxon>Streptomycetaceae</taxon>
        <taxon>Streptomyces</taxon>
    </lineage>
</organism>
<comment type="caution">
    <text evidence="1">The sequence shown here is derived from an EMBL/GenBank/DDBJ whole genome shotgun (WGS) entry which is preliminary data.</text>
</comment>
<proteinExistence type="predicted"/>
<keyword evidence="2" id="KW-1185">Reference proteome</keyword>
<protein>
    <submittedName>
        <fullName evidence="1">Uncharacterized protein YbjT (DUF2867 family)</fullName>
    </submittedName>
</protein>
<gene>
    <name evidence="1" type="ORF">GGE06_002168</name>
</gene>
<sequence length="120" mass="12718">MGDLAAVAVRALTDDGHAGASHRLTGPEALTQAEQVRIIGEVIDRPVVWTETPEETARQETLAQGWPPAVVDGVLRAQAELVTTPGPLTSTVGSVTGAPARTFRAWARDHERNFLTSGPN</sequence>
<dbReference type="RefSeq" id="WP_184930687.1">
    <property type="nucleotide sequence ID" value="NZ_JACHJY010000003.1"/>
</dbReference>
<evidence type="ECO:0000313" key="1">
    <source>
        <dbReference type="EMBL" id="MBB4981258.1"/>
    </source>
</evidence>
<dbReference type="EMBL" id="JACHJY010000003">
    <property type="protein sequence ID" value="MBB4981258.1"/>
    <property type="molecule type" value="Genomic_DNA"/>
</dbReference>